<dbReference type="InterPro" id="IPR029026">
    <property type="entry name" value="tRNA_m1G_MTases_N"/>
</dbReference>
<dbReference type="NCBIfam" id="NF008692">
    <property type="entry name" value="PRK11713.1-5"/>
    <property type="match status" value="1"/>
</dbReference>
<evidence type="ECO:0000313" key="16">
    <source>
        <dbReference type="Proteomes" id="UP000198629"/>
    </source>
</evidence>
<comment type="similarity">
    <text evidence="2 12">Belongs to the RNA methyltransferase RsmE family.</text>
</comment>
<dbReference type="Proteomes" id="UP000198629">
    <property type="component" value="Unassembled WGS sequence"/>
</dbReference>
<evidence type="ECO:0000256" key="10">
    <source>
        <dbReference type="ARBA" id="ARBA00025699"/>
    </source>
</evidence>
<dbReference type="EC" id="2.1.1.193" evidence="3 12"/>
<dbReference type="PANTHER" id="PTHR30027">
    <property type="entry name" value="RIBOSOMAL RNA SMALL SUBUNIT METHYLTRANSFERASE E"/>
    <property type="match status" value="1"/>
</dbReference>
<protein>
    <recommendedName>
        <fullName evidence="4 12">Ribosomal RNA small subunit methyltransferase E</fullName>
        <ecNumber evidence="3 12">2.1.1.193</ecNumber>
    </recommendedName>
</protein>
<dbReference type="GO" id="GO:0070475">
    <property type="term" value="P:rRNA base methylation"/>
    <property type="evidence" value="ECO:0007669"/>
    <property type="project" value="TreeGrafter"/>
</dbReference>
<comment type="catalytic activity">
    <reaction evidence="11 12">
        <text>uridine(1498) in 16S rRNA + S-adenosyl-L-methionine = N(3)-methyluridine(1498) in 16S rRNA + S-adenosyl-L-homocysteine + H(+)</text>
        <dbReference type="Rhea" id="RHEA:42920"/>
        <dbReference type="Rhea" id="RHEA-COMP:10283"/>
        <dbReference type="Rhea" id="RHEA-COMP:10284"/>
        <dbReference type="ChEBI" id="CHEBI:15378"/>
        <dbReference type="ChEBI" id="CHEBI:57856"/>
        <dbReference type="ChEBI" id="CHEBI:59789"/>
        <dbReference type="ChEBI" id="CHEBI:65315"/>
        <dbReference type="ChEBI" id="CHEBI:74502"/>
        <dbReference type="EC" id="2.1.1.193"/>
    </reaction>
</comment>
<dbReference type="Gene3D" id="2.40.240.20">
    <property type="entry name" value="Hypothetical PUA domain-like, domain 1"/>
    <property type="match status" value="1"/>
</dbReference>
<keyword evidence="9 12" id="KW-0949">S-adenosyl-L-methionine</keyword>
<dbReference type="GO" id="GO:0070042">
    <property type="term" value="F:rRNA (uridine-N3-)-methyltransferase activity"/>
    <property type="evidence" value="ECO:0007669"/>
    <property type="project" value="TreeGrafter"/>
</dbReference>
<comment type="function">
    <text evidence="10 12">Specifically methylates the N3 position of the uracil ring of uridine 1498 (m3U1498) in 16S rRNA. Acts on the fully assembled 30S ribosomal subunit.</text>
</comment>
<evidence type="ECO:0000259" key="13">
    <source>
        <dbReference type="Pfam" id="PF04452"/>
    </source>
</evidence>
<evidence type="ECO:0000256" key="2">
    <source>
        <dbReference type="ARBA" id="ARBA00005528"/>
    </source>
</evidence>
<dbReference type="InterPro" id="IPR046886">
    <property type="entry name" value="RsmE_MTase_dom"/>
</dbReference>
<dbReference type="STRING" id="492660.SAMN05192566_1679"/>
<dbReference type="InterPro" id="IPR029028">
    <property type="entry name" value="Alpha/beta_knot_MTases"/>
</dbReference>
<sequence length="256" mass="27841">MSAAGHFGYNASMSNLRFYSPAQLNIGDTAALSENASAHAIRVMRLKTGDTLTLFCGDGFDYECALTHSEKKVTYAKVLSRTAVNNESPLVIRLLQGISSGDRMDYTIQKAVELGVTEIYPLSTERCVTKLSGDRAEKRVEHWQGVAIAACEQSGRTIVPQVHPPLTLVQWLNQHTVSGCLNLLLNPVGAKRLATLDKPEHPIHLLIGPEGGLSPGEIELATQHHFQSIVLGPRILRTETAALTAIASMQSLWGDF</sequence>
<dbReference type="CDD" id="cd18084">
    <property type="entry name" value="RsmE-like"/>
    <property type="match status" value="1"/>
</dbReference>
<comment type="subcellular location">
    <subcellularLocation>
        <location evidence="1 12">Cytoplasm</location>
    </subcellularLocation>
</comment>
<evidence type="ECO:0000256" key="8">
    <source>
        <dbReference type="ARBA" id="ARBA00022679"/>
    </source>
</evidence>
<keyword evidence="16" id="KW-1185">Reference proteome</keyword>
<evidence type="ECO:0000256" key="3">
    <source>
        <dbReference type="ARBA" id="ARBA00012328"/>
    </source>
</evidence>
<evidence type="ECO:0000256" key="6">
    <source>
        <dbReference type="ARBA" id="ARBA00022552"/>
    </source>
</evidence>
<dbReference type="AlphaFoldDB" id="A0A1G9CXU2"/>
<keyword evidence="6 12" id="KW-0698">rRNA processing</keyword>
<evidence type="ECO:0000256" key="5">
    <source>
        <dbReference type="ARBA" id="ARBA00022490"/>
    </source>
</evidence>
<dbReference type="SUPFAM" id="SSF75217">
    <property type="entry name" value="alpha/beta knot"/>
    <property type="match status" value="1"/>
</dbReference>
<dbReference type="GO" id="GO:0005737">
    <property type="term" value="C:cytoplasm"/>
    <property type="evidence" value="ECO:0007669"/>
    <property type="project" value="UniProtKB-SubCell"/>
</dbReference>
<organism evidence="15 16">
    <name type="scientific">Methylophilus rhizosphaerae</name>
    <dbReference type="NCBI Taxonomy" id="492660"/>
    <lineage>
        <taxon>Bacteria</taxon>
        <taxon>Pseudomonadati</taxon>
        <taxon>Pseudomonadota</taxon>
        <taxon>Betaproteobacteria</taxon>
        <taxon>Nitrosomonadales</taxon>
        <taxon>Methylophilaceae</taxon>
        <taxon>Methylophilus</taxon>
    </lineage>
</organism>
<dbReference type="NCBIfam" id="TIGR00046">
    <property type="entry name" value="RsmE family RNA methyltransferase"/>
    <property type="match status" value="1"/>
</dbReference>
<dbReference type="InterPro" id="IPR015947">
    <property type="entry name" value="PUA-like_sf"/>
</dbReference>
<dbReference type="SUPFAM" id="SSF88697">
    <property type="entry name" value="PUA domain-like"/>
    <property type="match status" value="1"/>
</dbReference>
<evidence type="ECO:0000256" key="9">
    <source>
        <dbReference type="ARBA" id="ARBA00022691"/>
    </source>
</evidence>
<proteinExistence type="inferred from homology"/>
<dbReference type="Pfam" id="PF04452">
    <property type="entry name" value="Methyltrans_RNA"/>
    <property type="match status" value="1"/>
</dbReference>
<dbReference type="Pfam" id="PF20260">
    <property type="entry name" value="PUA_4"/>
    <property type="match status" value="1"/>
</dbReference>
<evidence type="ECO:0000256" key="11">
    <source>
        <dbReference type="ARBA" id="ARBA00047944"/>
    </source>
</evidence>
<keyword evidence="5 12" id="KW-0963">Cytoplasm</keyword>
<keyword evidence="8 12" id="KW-0808">Transferase</keyword>
<dbReference type="PIRSF" id="PIRSF015601">
    <property type="entry name" value="MTase_slr0722"/>
    <property type="match status" value="1"/>
</dbReference>
<dbReference type="PANTHER" id="PTHR30027:SF3">
    <property type="entry name" value="16S RRNA (URACIL(1498)-N(3))-METHYLTRANSFERASE"/>
    <property type="match status" value="1"/>
</dbReference>
<dbReference type="EMBL" id="FNFX01000003">
    <property type="protein sequence ID" value="SDK56496.1"/>
    <property type="molecule type" value="Genomic_DNA"/>
</dbReference>
<accession>A0A1G9CXU2</accession>
<dbReference type="Gene3D" id="3.40.1280.10">
    <property type="match status" value="1"/>
</dbReference>
<name>A0A1G9CXU2_9PROT</name>
<evidence type="ECO:0000256" key="12">
    <source>
        <dbReference type="PIRNR" id="PIRNR015601"/>
    </source>
</evidence>
<dbReference type="InterPro" id="IPR006700">
    <property type="entry name" value="RsmE"/>
</dbReference>
<evidence type="ECO:0000259" key="14">
    <source>
        <dbReference type="Pfam" id="PF20260"/>
    </source>
</evidence>
<gene>
    <name evidence="15" type="ORF">SAMN05192566_1679</name>
</gene>
<feature type="domain" description="Ribosomal RNA small subunit methyltransferase E methyltransferase" evidence="13">
    <location>
        <begin position="87"/>
        <end position="250"/>
    </location>
</feature>
<reference evidence="16" key="1">
    <citation type="submission" date="2016-10" db="EMBL/GenBank/DDBJ databases">
        <authorList>
            <person name="Varghese N."/>
            <person name="Submissions S."/>
        </authorList>
    </citation>
    <scope>NUCLEOTIDE SEQUENCE [LARGE SCALE GENOMIC DNA]</scope>
    <source>
        <strain evidence="16">CBMB127</strain>
    </source>
</reference>
<keyword evidence="7 12" id="KW-0489">Methyltransferase</keyword>
<feature type="domain" description="Ribosomal RNA small subunit methyltransferase E PUA-like" evidence="14">
    <location>
        <begin position="34"/>
        <end position="72"/>
    </location>
</feature>
<evidence type="ECO:0000256" key="7">
    <source>
        <dbReference type="ARBA" id="ARBA00022603"/>
    </source>
</evidence>
<evidence type="ECO:0000313" key="15">
    <source>
        <dbReference type="EMBL" id="SDK56496.1"/>
    </source>
</evidence>
<evidence type="ECO:0000256" key="4">
    <source>
        <dbReference type="ARBA" id="ARBA00013673"/>
    </source>
</evidence>
<evidence type="ECO:0000256" key="1">
    <source>
        <dbReference type="ARBA" id="ARBA00004496"/>
    </source>
</evidence>
<dbReference type="InterPro" id="IPR046887">
    <property type="entry name" value="RsmE_PUA-like"/>
</dbReference>